<accession>A0A0A9FUN9</accession>
<dbReference type="AlphaFoldDB" id="A0A0A9FUN9"/>
<sequence>MTLDPHGKPQPRPRKTRIFLQAYTYPHASSSWSTDIVEQQKRFS</sequence>
<proteinExistence type="predicted"/>
<reference evidence="1" key="2">
    <citation type="journal article" date="2015" name="Data Brief">
        <title>Shoot transcriptome of the giant reed, Arundo donax.</title>
        <authorList>
            <person name="Barrero R.A."/>
            <person name="Guerrero F.D."/>
            <person name="Moolhuijzen P."/>
            <person name="Goolsby J.A."/>
            <person name="Tidwell J."/>
            <person name="Bellgard S.E."/>
            <person name="Bellgard M.I."/>
        </authorList>
    </citation>
    <scope>NUCLEOTIDE SEQUENCE</scope>
    <source>
        <tissue evidence="1">Shoot tissue taken approximately 20 cm above the soil surface</tissue>
    </source>
</reference>
<name>A0A0A9FUN9_ARUDO</name>
<evidence type="ECO:0000313" key="1">
    <source>
        <dbReference type="EMBL" id="JAE15982.1"/>
    </source>
</evidence>
<organism evidence="1">
    <name type="scientific">Arundo donax</name>
    <name type="common">Giant reed</name>
    <name type="synonym">Donax arundinaceus</name>
    <dbReference type="NCBI Taxonomy" id="35708"/>
    <lineage>
        <taxon>Eukaryota</taxon>
        <taxon>Viridiplantae</taxon>
        <taxon>Streptophyta</taxon>
        <taxon>Embryophyta</taxon>
        <taxon>Tracheophyta</taxon>
        <taxon>Spermatophyta</taxon>
        <taxon>Magnoliopsida</taxon>
        <taxon>Liliopsida</taxon>
        <taxon>Poales</taxon>
        <taxon>Poaceae</taxon>
        <taxon>PACMAD clade</taxon>
        <taxon>Arundinoideae</taxon>
        <taxon>Arundineae</taxon>
        <taxon>Arundo</taxon>
    </lineage>
</organism>
<protein>
    <submittedName>
        <fullName evidence="1">Uncharacterized protein</fullName>
    </submittedName>
</protein>
<reference evidence="1" key="1">
    <citation type="submission" date="2014-09" db="EMBL/GenBank/DDBJ databases">
        <authorList>
            <person name="Magalhaes I.L.F."/>
            <person name="Oliveira U."/>
            <person name="Santos F.R."/>
            <person name="Vidigal T.H.D.A."/>
            <person name="Brescovit A.D."/>
            <person name="Santos A.J."/>
        </authorList>
    </citation>
    <scope>NUCLEOTIDE SEQUENCE</scope>
    <source>
        <tissue evidence="1">Shoot tissue taken approximately 20 cm above the soil surface</tissue>
    </source>
</reference>
<dbReference type="EMBL" id="GBRH01181914">
    <property type="protein sequence ID" value="JAE15982.1"/>
    <property type="molecule type" value="Transcribed_RNA"/>
</dbReference>